<dbReference type="InterPro" id="IPR027417">
    <property type="entry name" value="P-loop_NTPase"/>
</dbReference>
<keyword evidence="2" id="KW-1185">Reference proteome</keyword>
<dbReference type="Proteomes" id="UP000054217">
    <property type="component" value="Unassembled WGS sequence"/>
</dbReference>
<protein>
    <submittedName>
        <fullName evidence="1">Uncharacterized protein</fullName>
    </submittedName>
</protein>
<dbReference type="HOGENOM" id="CLU_203414_0_0_1"/>
<dbReference type="EMBL" id="KN831945">
    <property type="protein sequence ID" value="KIO14410.1"/>
    <property type="molecule type" value="Genomic_DNA"/>
</dbReference>
<name>A0A0C3PJQ6_PISTI</name>
<dbReference type="AlphaFoldDB" id="A0A0C3PJQ6"/>
<evidence type="ECO:0000313" key="1">
    <source>
        <dbReference type="EMBL" id="KIO14410.1"/>
    </source>
</evidence>
<sequence length="53" mass="5893">FLTYSELPPAKGRIIACTHLRRVAVTPVAKRVAEEMDGESGNARDILDVLIIW</sequence>
<feature type="non-terminal residue" evidence="1">
    <location>
        <position position="1"/>
    </location>
</feature>
<organism evidence="1 2">
    <name type="scientific">Pisolithus tinctorius Marx 270</name>
    <dbReference type="NCBI Taxonomy" id="870435"/>
    <lineage>
        <taxon>Eukaryota</taxon>
        <taxon>Fungi</taxon>
        <taxon>Dikarya</taxon>
        <taxon>Basidiomycota</taxon>
        <taxon>Agaricomycotina</taxon>
        <taxon>Agaricomycetes</taxon>
        <taxon>Agaricomycetidae</taxon>
        <taxon>Boletales</taxon>
        <taxon>Sclerodermatineae</taxon>
        <taxon>Pisolithaceae</taxon>
        <taxon>Pisolithus</taxon>
    </lineage>
</organism>
<reference evidence="2" key="2">
    <citation type="submission" date="2015-01" db="EMBL/GenBank/DDBJ databases">
        <title>Evolutionary Origins and Diversification of the Mycorrhizal Mutualists.</title>
        <authorList>
            <consortium name="DOE Joint Genome Institute"/>
            <consortium name="Mycorrhizal Genomics Consortium"/>
            <person name="Kohler A."/>
            <person name="Kuo A."/>
            <person name="Nagy L.G."/>
            <person name="Floudas D."/>
            <person name="Copeland A."/>
            <person name="Barry K.W."/>
            <person name="Cichocki N."/>
            <person name="Veneault-Fourrey C."/>
            <person name="LaButti K."/>
            <person name="Lindquist E.A."/>
            <person name="Lipzen A."/>
            <person name="Lundell T."/>
            <person name="Morin E."/>
            <person name="Murat C."/>
            <person name="Riley R."/>
            <person name="Ohm R."/>
            <person name="Sun H."/>
            <person name="Tunlid A."/>
            <person name="Henrissat B."/>
            <person name="Grigoriev I.V."/>
            <person name="Hibbett D.S."/>
            <person name="Martin F."/>
        </authorList>
    </citation>
    <scope>NUCLEOTIDE SEQUENCE [LARGE SCALE GENOMIC DNA]</scope>
    <source>
        <strain evidence="2">Marx 270</strain>
    </source>
</reference>
<evidence type="ECO:0000313" key="2">
    <source>
        <dbReference type="Proteomes" id="UP000054217"/>
    </source>
</evidence>
<dbReference type="Gene3D" id="3.40.50.300">
    <property type="entry name" value="P-loop containing nucleotide triphosphate hydrolases"/>
    <property type="match status" value="1"/>
</dbReference>
<accession>A0A0C3PJQ6</accession>
<proteinExistence type="predicted"/>
<gene>
    <name evidence="1" type="ORF">M404DRAFT_121101</name>
</gene>
<dbReference type="InParanoid" id="A0A0C3PJQ6"/>
<reference evidence="1 2" key="1">
    <citation type="submission" date="2014-04" db="EMBL/GenBank/DDBJ databases">
        <authorList>
            <consortium name="DOE Joint Genome Institute"/>
            <person name="Kuo A."/>
            <person name="Kohler A."/>
            <person name="Costa M.D."/>
            <person name="Nagy L.G."/>
            <person name="Floudas D."/>
            <person name="Copeland A."/>
            <person name="Barry K.W."/>
            <person name="Cichocki N."/>
            <person name="Veneault-Fourrey C."/>
            <person name="LaButti K."/>
            <person name="Lindquist E.A."/>
            <person name="Lipzen A."/>
            <person name="Lundell T."/>
            <person name="Morin E."/>
            <person name="Murat C."/>
            <person name="Sun H."/>
            <person name="Tunlid A."/>
            <person name="Henrissat B."/>
            <person name="Grigoriev I.V."/>
            <person name="Hibbett D.S."/>
            <person name="Martin F."/>
            <person name="Nordberg H.P."/>
            <person name="Cantor M.N."/>
            <person name="Hua S.X."/>
        </authorList>
    </citation>
    <scope>NUCLEOTIDE SEQUENCE [LARGE SCALE GENOMIC DNA]</scope>
    <source>
        <strain evidence="1 2">Marx 270</strain>
    </source>
</reference>